<dbReference type="PANTHER" id="PTHR10309:SF0">
    <property type="entry name" value="MANNOSE-6-PHOSPHATE ISOMERASE"/>
    <property type="match status" value="1"/>
</dbReference>
<name>A0A4R6UWA1_9ACTN</name>
<dbReference type="SUPFAM" id="SSF51182">
    <property type="entry name" value="RmlC-like cupins"/>
    <property type="match status" value="1"/>
</dbReference>
<feature type="binding site" evidence="8">
    <location>
        <position position="98"/>
    </location>
    <ligand>
        <name>Zn(2+)</name>
        <dbReference type="ChEBI" id="CHEBI:29105"/>
    </ligand>
</feature>
<evidence type="ECO:0000256" key="2">
    <source>
        <dbReference type="ARBA" id="ARBA00010772"/>
    </source>
</evidence>
<dbReference type="GO" id="GO:0005975">
    <property type="term" value="P:carbohydrate metabolic process"/>
    <property type="evidence" value="ECO:0007669"/>
    <property type="project" value="InterPro"/>
</dbReference>
<sequence length="404" mass="42350">MRRLVNRVRPYEWGSRTAIPRLLGEPSDGRPQAELWLGAHPGAPSEVVTEDGRRTLGDLIAADPKEALGESAVTRFGERLPFLLKVLAVEAPLSLQAHPGEARARAGFALEEAGGIPVDAPERNYRDPHHKPELVLALEPFEALCGFRPPDSARAELAGFTSPLARALRADLAGPDENTALRTAMTRLLTLPHQDRPRAVGALVDEFARRAAAGDGPGPHAATVVELADRYPGDPGAIAALLLNRITLRPGEALFLPAGNVHAYLRGLAVEVMAGSDNVLRAGLTAKHVDPAELLAAVEFAVLPIPYSRPRADLGRSVYEPGVADFALSVVEPGAAPTRIPGDAPRIVLVLDGAARLETDRGQGIVLERGESVFVAAADGAVTVGGGARVVVASTGTGPAAARP</sequence>
<dbReference type="InterPro" id="IPR011051">
    <property type="entry name" value="RmlC_Cupin_sf"/>
</dbReference>
<dbReference type="GO" id="GO:0005829">
    <property type="term" value="C:cytosol"/>
    <property type="evidence" value="ECO:0007669"/>
    <property type="project" value="TreeGrafter"/>
</dbReference>
<dbReference type="PANTHER" id="PTHR10309">
    <property type="entry name" value="MANNOSE-6-PHOSPHATE ISOMERASE"/>
    <property type="match status" value="1"/>
</dbReference>
<dbReference type="OrthoDB" id="9792649at2"/>
<dbReference type="InterPro" id="IPR001250">
    <property type="entry name" value="Man6P_Isoase-1"/>
</dbReference>
<keyword evidence="6 10" id="KW-0413">Isomerase</keyword>
<comment type="caution">
    <text evidence="10">The sequence shown here is derived from an EMBL/GenBank/DDBJ whole genome shotgun (WGS) entry which is preliminary data.</text>
</comment>
<evidence type="ECO:0000313" key="10">
    <source>
        <dbReference type="EMBL" id="TDQ51630.1"/>
    </source>
</evidence>
<evidence type="ECO:0000259" key="9">
    <source>
        <dbReference type="Pfam" id="PF20511"/>
    </source>
</evidence>
<organism evidence="10 11">
    <name type="scientific">Actinorugispora endophytica</name>
    <dbReference type="NCBI Taxonomy" id="1605990"/>
    <lineage>
        <taxon>Bacteria</taxon>
        <taxon>Bacillati</taxon>
        <taxon>Actinomycetota</taxon>
        <taxon>Actinomycetes</taxon>
        <taxon>Streptosporangiales</taxon>
        <taxon>Nocardiopsidaceae</taxon>
        <taxon>Actinorugispora</taxon>
    </lineage>
</organism>
<proteinExistence type="inferred from homology"/>
<dbReference type="AlphaFoldDB" id="A0A4R6UWA1"/>
<evidence type="ECO:0000256" key="6">
    <source>
        <dbReference type="ARBA" id="ARBA00023235"/>
    </source>
</evidence>
<dbReference type="NCBIfam" id="TIGR00218">
    <property type="entry name" value="manA"/>
    <property type="match status" value="1"/>
</dbReference>
<dbReference type="InterPro" id="IPR016305">
    <property type="entry name" value="Mannose-6-P_Isomerase"/>
</dbReference>
<evidence type="ECO:0000256" key="3">
    <source>
        <dbReference type="ARBA" id="ARBA00011956"/>
    </source>
</evidence>
<accession>A0A4R6UWA1</accession>
<keyword evidence="5 8" id="KW-0862">Zinc</keyword>
<feature type="binding site" evidence="8">
    <location>
        <position position="262"/>
    </location>
    <ligand>
        <name>Zn(2+)</name>
        <dbReference type="ChEBI" id="CHEBI:29105"/>
    </ligand>
</feature>
<dbReference type="PIRSF" id="PIRSF001480">
    <property type="entry name" value="Mannose-6-phosphate_isomerase"/>
    <property type="match status" value="1"/>
</dbReference>
<evidence type="ECO:0000256" key="8">
    <source>
        <dbReference type="PIRSR" id="PIRSR001480-2"/>
    </source>
</evidence>
<dbReference type="EC" id="5.3.1.8" evidence="3"/>
<dbReference type="Gene3D" id="1.10.441.10">
    <property type="entry name" value="Phosphomannose Isomerase, domain 2"/>
    <property type="match status" value="1"/>
</dbReference>
<keyword evidence="4 8" id="KW-0479">Metal-binding</keyword>
<feature type="active site" evidence="7">
    <location>
        <position position="281"/>
    </location>
</feature>
<feature type="binding site" evidence="8">
    <location>
        <position position="96"/>
    </location>
    <ligand>
        <name>Zn(2+)</name>
        <dbReference type="ChEBI" id="CHEBI:29105"/>
    </ligand>
</feature>
<gene>
    <name evidence="10" type="ORF">EV190_110123</name>
</gene>
<feature type="domain" description="Phosphomannose isomerase type I catalytic" evidence="9">
    <location>
        <begin position="2"/>
        <end position="149"/>
    </location>
</feature>
<dbReference type="GO" id="GO:0008270">
    <property type="term" value="F:zinc ion binding"/>
    <property type="evidence" value="ECO:0007669"/>
    <property type="project" value="InterPro"/>
</dbReference>
<dbReference type="Gene3D" id="2.60.120.10">
    <property type="entry name" value="Jelly Rolls"/>
    <property type="match status" value="2"/>
</dbReference>
<dbReference type="GO" id="GO:0004476">
    <property type="term" value="F:mannose-6-phosphate isomerase activity"/>
    <property type="evidence" value="ECO:0007669"/>
    <property type="project" value="UniProtKB-EC"/>
</dbReference>
<feature type="binding site" evidence="8">
    <location>
        <position position="133"/>
    </location>
    <ligand>
        <name>Zn(2+)</name>
        <dbReference type="ChEBI" id="CHEBI:29105"/>
    </ligand>
</feature>
<dbReference type="PRINTS" id="PR00714">
    <property type="entry name" value="MAN6PISMRASE"/>
</dbReference>
<evidence type="ECO:0000256" key="7">
    <source>
        <dbReference type="PIRSR" id="PIRSR001480-1"/>
    </source>
</evidence>
<dbReference type="InterPro" id="IPR014710">
    <property type="entry name" value="RmlC-like_jellyroll"/>
</dbReference>
<evidence type="ECO:0000313" key="11">
    <source>
        <dbReference type="Proteomes" id="UP000295281"/>
    </source>
</evidence>
<dbReference type="RefSeq" id="WP_133742042.1">
    <property type="nucleotide sequence ID" value="NZ_SNYN01000010.1"/>
</dbReference>
<evidence type="ECO:0000256" key="1">
    <source>
        <dbReference type="ARBA" id="ARBA00000757"/>
    </source>
</evidence>
<dbReference type="Pfam" id="PF20511">
    <property type="entry name" value="PMI_typeI_cat"/>
    <property type="match status" value="1"/>
</dbReference>
<dbReference type="InterPro" id="IPR046457">
    <property type="entry name" value="PMI_typeI_cat"/>
</dbReference>
<dbReference type="CDD" id="cd07011">
    <property type="entry name" value="cupin_PMI_type_I_N"/>
    <property type="match status" value="1"/>
</dbReference>
<protein>
    <recommendedName>
        <fullName evidence="3">mannose-6-phosphate isomerase</fullName>
        <ecNumber evidence="3">5.3.1.8</ecNumber>
    </recommendedName>
</protein>
<dbReference type="EMBL" id="SNYN01000010">
    <property type="protein sequence ID" value="TDQ51630.1"/>
    <property type="molecule type" value="Genomic_DNA"/>
</dbReference>
<evidence type="ECO:0000256" key="4">
    <source>
        <dbReference type="ARBA" id="ARBA00022723"/>
    </source>
</evidence>
<dbReference type="GO" id="GO:0009298">
    <property type="term" value="P:GDP-mannose biosynthetic process"/>
    <property type="evidence" value="ECO:0007669"/>
    <property type="project" value="InterPro"/>
</dbReference>
<comment type="similarity">
    <text evidence="2">Belongs to the mannose-6-phosphate isomerase type 1 family.</text>
</comment>
<comment type="cofactor">
    <cofactor evidence="8">
        <name>Zn(2+)</name>
        <dbReference type="ChEBI" id="CHEBI:29105"/>
    </cofactor>
    <text evidence="8">Binds 1 zinc ion per subunit.</text>
</comment>
<dbReference type="Proteomes" id="UP000295281">
    <property type="component" value="Unassembled WGS sequence"/>
</dbReference>
<keyword evidence="11" id="KW-1185">Reference proteome</keyword>
<comment type="catalytic activity">
    <reaction evidence="1">
        <text>D-mannose 6-phosphate = D-fructose 6-phosphate</text>
        <dbReference type="Rhea" id="RHEA:12356"/>
        <dbReference type="ChEBI" id="CHEBI:58735"/>
        <dbReference type="ChEBI" id="CHEBI:61527"/>
        <dbReference type="EC" id="5.3.1.8"/>
    </reaction>
</comment>
<reference evidence="10 11" key="1">
    <citation type="submission" date="2019-03" db="EMBL/GenBank/DDBJ databases">
        <title>Genomic Encyclopedia of Type Strains, Phase IV (KMG-IV): sequencing the most valuable type-strain genomes for metagenomic binning, comparative biology and taxonomic classification.</title>
        <authorList>
            <person name="Goeker M."/>
        </authorList>
    </citation>
    <scope>NUCLEOTIDE SEQUENCE [LARGE SCALE GENOMIC DNA]</scope>
    <source>
        <strain evidence="10 11">DSM 46770</strain>
    </source>
</reference>
<evidence type="ECO:0000256" key="5">
    <source>
        <dbReference type="ARBA" id="ARBA00022833"/>
    </source>
</evidence>